<feature type="compositionally biased region" description="Polar residues" evidence="1">
    <location>
        <begin position="25"/>
        <end position="50"/>
    </location>
</feature>
<sequence>MGVFDFLYKTRPKPERIYERRYNGNQGTSKHYHQRTSTMVNSSRAGSIQSEEQDRYIHEPRYNQSYNRTTKSPTTNKLYNSKRSSHMARQYQSEPENEDYFRRPLSPKLNDMPQDDFTRLSRLERKIDDYIKRHNELSDELMLIESDLGLILKEFNDEFQESINKTDNRHTREIGVRILDKLNHFCTIENSIELRSTNFTTINNNSKDTNVKNGKQQPQSLNEPMNKPISPIHKIQSQDIEKVNNVPMKQEPKWNNNIPKQQNQTNQYNNFPTTTKVNNTNNNNKNNNSKPIETNPLMYSHSAFRKQSDLTFNESEPNVSQFESPHLVKAQYAIINSTPYQTDTVQRLTHYKSTPSLVYQQQQQQQKVNQFTPSKELNRFSVDDTYLNDQQNQSRMYINMSMVMHSDHPIIEHCFRRIEILRPRIMGYKSEHKLSVYKELDSEIINLMNRLNSVDCGDDQSFHKDKNIALCELHNLSGVLERAIECTDPECVICNSFIYSQEVSV</sequence>
<feature type="compositionally biased region" description="Polar residues" evidence="1">
    <location>
        <begin position="205"/>
        <end position="223"/>
    </location>
</feature>
<proteinExistence type="predicted"/>
<name>A0A9Q0RN37_BLOTA</name>
<comment type="caution">
    <text evidence="2">The sequence shown here is derived from an EMBL/GenBank/DDBJ whole genome shotgun (WGS) entry which is preliminary data.</text>
</comment>
<dbReference type="EMBL" id="JAPWDV010000001">
    <property type="protein sequence ID" value="KAJ6222008.1"/>
    <property type="molecule type" value="Genomic_DNA"/>
</dbReference>
<keyword evidence="3" id="KW-1185">Reference proteome</keyword>
<feature type="compositionally biased region" description="Polar residues" evidence="1">
    <location>
        <begin position="65"/>
        <end position="82"/>
    </location>
</feature>
<evidence type="ECO:0000313" key="3">
    <source>
        <dbReference type="Proteomes" id="UP001142055"/>
    </source>
</evidence>
<dbReference type="Proteomes" id="UP001142055">
    <property type="component" value="Chromosome 1"/>
</dbReference>
<evidence type="ECO:0000256" key="1">
    <source>
        <dbReference type="SAM" id="MobiDB-lite"/>
    </source>
</evidence>
<feature type="region of interest" description="Disordered" evidence="1">
    <location>
        <begin position="25"/>
        <end position="53"/>
    </location>
</feature>
<accession>A0A9Q0RN37</accession>
<feature type="region of interest" description="Disordered" evidence="1">
    <location>
        <begin position="65"/>
        <end position="114"/>
    </location>
</feature>
<organism evidence="2 3">
    <name type="scientific">Blomia tropicalis</name>
    <name type="common">Mite</name>
    <dbReference type="NCBI Taxonomy" id="40697"/>
    <lineage>
        <taxon>Eukaryota</taxon>
        <taxon>Metazoa</taxon>
        <taxon>Ecdysozoa</taxon>
        <taxon>Arthropoda</taxon>
        <taxon>Chelicerata</taxon>
        <taxon>Arachnida</taxon>
        <taxon>Acari</taxon>
        <taxon>Acariformes</taxon>
        <taxon>Sarcoptiformes</taxon>
        <taxon>Astigmata</taxon>
        <taxon>Glycyphagoidea</taxon>
        <taxon>Echimyopodidae</taxon>
        <taxon>Blomia</taxon>
    </lineage>
</organism>
<protein>
    <submittedName>
        <fullName evidence="2">Uncharacterized protein</fullName>
    </submittedName>
</protein>
<dbReference type="OMA" id="QRINCHR"/>
<evidence type="ECO:0000313" key="2">
    <source>
        <dbReference type="EMBL" id="KAJ6222008.1"/>
    </source>
</evidence>
<dbReference type="AlphaFoldDB" id="A0A9Q0RN37"/>
<gene>
    <name evidence="2" type="ORF">RDWZM_000553</name>
</gene>
<feature type="region of interest" description="Disordered" evidence="1">
    <location>
        <begin position="205"/>
        <end position="229"/>
    </location>
</feature>
<reference evidence="2" key="1">
    <citation type="submission" date="2022-12" db="EMBL/GenBank/DDBJ databases">
        <title>Genome assemblies of Blomia tropicalis.</title>
        <authorList>
            <person name="Cui Y."/>
        </authorList>
    </citation>
    <scope>NUCLEOTIDE SEQUENCE</scope>
    <source>
        <tissue evidence="2">Adult mites</tissue>
    </source>
</reference>